<organism evidence="2 3">
    <name type="scientific">Spiroplasma monobiae MQ-1</name>
    <dbReference type="NCBI Taxonomy" id="1336748"/>
    <lineage>
        <taxon>Bacteria</taxon>
        <taxon>Bacillati</taxon>
        <taxon>Mycoplasmatota</taxon>
        <taxon>Mollicutes</taxon>
        <taxon>Entomoplasmatales</taxon>
        <taxon>Spiroplasmataceae</taxon>
        <taxon>Spiroplasma</taxon>
    </lineage>
</organism>
<feature type="transmembrane region" description="Helical" evidence="1">
    <location>
        <begin position="506"/>
        <end position="526"/>
    </location>
</feature>
<sequence length="607" mass="69578">MKDNKKRISFDITITAMLLSVGACLKLIFPVQLGIDLTFLVIIITGLFFKTKISLISTIGIAGLSFIIISDPLYWAATSSMYLIFNIFIVLLKKVILRNRSIVYISTPFFGLMITTLYLLISIVVYGRTEGYALYLLHLHEAYVIFFMYCFLIPIVLKQILKFMIRMEEKHPSVFNNKFKEYIVESELDMKNFSDKKNNYNIQITSMVLSLMLLISYFSYVPYAMVIKLDNINYLSAIIIVPTLMLFVTPGWMKLAKKIGNQNLLRINSIGVLFALIFTFSSFATNKNAMTIGFLFTGLVLFGIFIAGFLPINIESIKSYEKRNNLKNKTSKYNSLFGFVLLPLPFLLNYFVGNVYVLAFFMVFGITIVLLISMNKNIMSEGNVLDIQKGLFAKLKNNKKFFSEVFIQNYFIGFFKFLDWSLVLFYFISFTSNGIEINWTENKLLVLLFLISGFILKYIAQAIFSNIKFKNTNVNRIAMATTIFSVILFIAFLTSNLFMHYESVNYVYYSIVTLLMFVFGTSYALIEKTKAQRFRTMVGDEEFPLAMIIDHVMGNAFFSLIIAVTFFTTILLTKTSLLGLIILMSIFAVIAIILLIINVSIKNKKEN</sequence>
<feature type="transmembrane region" description="Helical" evidence="1">
    <location>
        <begin position="333"/>
        <end position="351"/>
    </location>
</feature>
<gene>
    <name evidence="2" type="ORF">SMONO_v1c01460</name>
</gene>
<feature type="transmembrane region" description="Helical" evidence="1">
    <location>
        <begin position="264"/>
        <end position="284"/>
    </location>
</feature>
<protein>
    <recommendedName>
        <fullName evidence="4">Major facilitator superfamily (MFS) profile domain-containing protein</fullName>
    </recommendedName>
</protein>
<dbReference type="RefSeq" id="WP_101780449.1">
    <property type="nucleotide sequence ID" value="NZ_CP025543.1"/>
</dbReference>
<feature type="transmembrane region" description="Helical" evidence="1">
    <location>
        <begin position="200"/>
        <end position="220"/>
    </location>
</feature>
<evidence type="ECO:0008006" key="4">
    <source>
        <dbReference type="Google" id="ProtNLM"/>
    </source>
</evidence>
<dbReference type="AlphaFoldDB" id="A0A2K9LTN0"/>
<dbReference type="Gene3D" id="1.20.1250.20">
    <property type="entry name" value="MFS general substrate transporter like domains"/>
    <property type="match status" value="1"/>
</dbReference>
<dbReference type="OrthoDB" id="388323at2"/>
<accession>A0A2K9LTN0</accession>
<feature type="transmembrane region" description="Helical" evidence="1">
    <location>
        <begin position="477"/>
        <end position="500"/>
    </location>
</feature>
<keyword evidence="1" id="KW-0472">Membrane</keyword>
<evidence type="ECO:0000313" key="3">
    <source>
        <dbReference type="Proteomes" id="UP000234790"/>
    </source>
</evidence>
<feature type="transmembrane region" description="Helical" evidence="1">
    <location>
        <begin position="410"/>
        <end position="432"/>
    </location>
</feature>
<feature type="transmembrane region" description="Helical" evidence="1">
    <location>
        <begin position="357"/>
        <end position="374"/>
    </location>
</feature>
<feature type="transmembrane region" description="Helical" evidence="1">
    <location>
        <begin position="444"/>
        <end position="465"/>
    </location>
</feature>
<dbReference type="SUPFAM" id="SSF103473">
    <property type="entry name" value="MFS general substrate transporter"/>
    <property type="match status" value="1"/>
</dbReference>
<dbReference type="PROSITE" id="PS51257">
    <property type="entry name" value="PROKAR_LIPOPROTEIN"/>
    <property type="match status" value="1"/>
</dbReference>
<reference evidence="2 3" key="1">
    <citation type="submission" date="2017-12" db="EMBL/GenBank/DDBJ databases">
        <title>Complete genome sequence of Spiroplasma monobiae MQ-1 (ATCC 33825).</title>
        <authorList>
            <person name="Tsai Y.-M."/>
            <person name="Lo W.-S."/>
            <person name="Wu P.-S."/>
            <person name="Cho S.-T."/>
            <person name="Kuo C.-H."/>
        </authorList>
    </citation>
    <scope>NUCLEOTIDE SEQUENCE [LARGE SCALE GENOMIC DNA]</scope>
    <source>
        <strain evidence="2 3">MQ-1</strain>
    </source>
</reference>
<dbReference type="KEGG" id="smoo:SMONO_v1c01460"/>
<feature type="transmembrane region" description="Helical" evidence="1">
    <location>
        <begin position="547"/>
        <end position="571"/>
    </location>
</feature>
<dbReference type="Proteomes" id="UP000234790">
    <property type="component" value="Chromosome"/>
</dbReference>
<feature type="transmembrane region" description="Helical" evidence="1">
    <location>
        <begin position="73"/>
        <end position="92"/>
    </location>
</feature>
<feature type="transmembrane region" description="Helical" evidence="1">
    <location>
        <begin position="577"/>
        <end position="601"/>
    </location>
</feature>
<feature type="transmembrane region" description="Helical" evidence="1">
    <location>
        <begin position="132"/>
        <end position="157"/>
    </location>
</feature>
<keyword evidence="1" id="KW-1133">Transmembrane helix</keyword>
<feature type="transmembrane region" description="Helical" evidence="1">
    <location>
        <begin position="232"/>
        <end position="252"/>
    </location>
</feature>
<proteinExistence type="predicted"/>
<name>A0A2K9LTN0_SPISQ</name>
<keyword evidence="3" id="KW-1185">Reference proteome</keyword>
<feature type="transmembrane region" description="Helical" evidence="1">
    <location>
        <begin position="104"/>
        <end position="126"/>
    </location>
</feature>
<dbReference type="InterPro" id="IPR036259">
    <property type="entry name" value="MFS_trans_sf"/>
</dbReference>
<dbReference type="EMBL" id="CP025543">
    <property type="protein sequence ID" value="AUM62397.1"/>
    <property type="molecule type" value="Genomic_DNA"/>
</dbReference>
<evidence type="ECO:0000256" key="1">
    <source>
        <dbReference type="SAM" id="Phobius"/>
    </source>
</evidence>
<feature type="transmembrane region" description="Helical" evidence="1">
    <location>
        <begin position="290"/>
        <end position="312"/>
    </location>
</feature>
<keyword evidence="1" id="KW-0812">Transmembrane</keyword>
<evidence type="ECO:0000313" key="2">
    <source>
        <dbReference type="EMBL" id="AUM62397.1"/>
    </source>
</evidence>